<dbReference type="EMBL" id="CP002198">
    <property type="protein sequence ID" value="ADN15236.1"/>
    <property type="molecule type" value="Genomic_DNA"/>
</dbReference>
<dbReference type="EMBL" id="CP002198">
    <property type="protein sequence ID" value="ADN14563.1"/>
    <property type="molecule type" value="Genomic_DNA"/>
</dbReference>
<dbReference type="HOGENOM" id="CLU_2218735_0_0_3"/>
<evidence type="ECO:0000313" key="4">
    <source>
        <dbReference type="Proteomes" id="UP000008206"/>
    </source>
</evidence>
<sequence length="108" mass="12483">MSTATVCELVSIKECVNINQDNMVYFDVTISSASEINFSVRAANLDTILFIYELCQVIPSIMKYDMTMMQIADGVRNLKIEPNWVHQIKRFKRLYGDHFLVPLEICDQ</sequence>
<dbReference type="KEGG" id="cyj:Cyan7822_2592"/>
<evidence type="ECO:0000313" key="3">
    <source>
        <dbReference type="EMBL" id="ADN16416.1"/>
    </source>
</evidence>
<evidence type="ECO:0000313" key="1">
    <source>
        <dbReference type="EMBL" id="ADN14563.1"/>
    </source>
</evidence>
<dbReference type="STRING" id="497965.Cyan7822_2592"/>
<reference evidence="4" key="2">
    <citation type="journal article" date="2011" name="MBio">
        <title>Novel metabolic attributes of the genus Cyanothece, comprising a group of unicellular nitrogen-fixing Cyanobacteria.</title>
        <authorList>
            <person name="Bandyopadhyay A."/>
            <person name="Elvitigala T."/>
            <person name="Welsh E."/>
            <person name="Stockel J."/>
            <person name="Liberton M."/>
            <person name="Min H."/>
            <person name="Sherman L.A."/>
            <person name="Pakrasi H.B."/>
        </authorList>
    </citation>
    <scope>NUCLEOTIDE SEQUENCE [LARGE SCALE GENOMIC DNA]</scope>
    <source>
        <strain evidence="4">PCC 7822</strain>
    </source>
</reference>
<reference evidence="2" key="1">
    <citation type="submission" date="2010-09" db="EMBL/GenBank/DDBJ databases">
        <title>Complete sequence of Chromosome of Cyanothece sp. PCC 7822.</title>
        <authorList>
            <consortium name="US DOE Joint Genome Institute"/>
            <person name="Lucas S."/>
            <person name="Copeland A."/>
            <person name="Lapidus A."/>
            <person name="Cheng J.-F."/>
            <person name="Bruce D."/>
            <person name="Goodwin L."/>
            <person name="Pitluck S."/>
            <person name="Saunders E."/>
            <person name="Brettin T."/>
            <person name="Detter J.C."/>
            <person name="Han C."/>
            <person name="Land M."/>
            <person name="Hauser L."/>
            <person name="Chang Y.-J."/>
            <person name="Jeffries C."/>
            <person name="Kyrpides N."/>
            <person name="Ivanova N."/>
            <person name="Mikhailova N."/>
            <person name="Pakrasi H."/>
            <person name="Sherman L."/>
            <person name="Woyke T."/>
        </authorList>
    </citation>
    <scope>NUCLEOTIDE SEQUENCE</scope>
    <source>
        <strain evidence="2">PCC 7822</strain>
    </source>
</reference>
<proteinExistence type="predicted"/>
<evidence type="ECO:0000313" key="2">
    <source>
        <dbReference type="EMBL" id="ADN15236.1"/>
    </source>
</evidence>
<dbReference type="RefSeq" id="WP_013322668.1">
    <property type="nucleotide sequence ID" value="NC_014501.1"/>
</dbReference>
<dbReference type="KEGG" id="cyj:Cyan7822_4506"/>
<dbReference type="KEGG" id="cyj:Cyan7822_3286"/>
<accession>E0UCP2</accession>
<gene>
    <name evidence="1" type="ordered locus">Cyan7822_2592</name>
    <name evidence="2" type="ordered locus">Cyan7822_3286</name>
    <name evidence="3" type="ordered locus">Cyan7822_4506</name>
</gene>
<dbReference type="AlphaFoldDB" id="E0UCP2"/>
<protein>
    <submittedName>
        <fullName evidence="2">Uncharacterized protein</fullName>
    </submittedName>
</protein>
<dbReference type="Proteomes" id="UP000008206">
    <property type="component" value="Chromosome"/>
</dbReference>
<keyword evidence="4" id="KW-1185">Reference proteome</keyword>
<organism evidence="2 4">
    <name type="scientific">Gloeothece verrucosa (strain PCC 7822)</name>
    <name type="common">Cyanothece sp. (strain PCC 7822)</name>
    <dbReference type="NCBI Taxonomy" id="497965"/>
    <lineage>
        <taxon>Bacteria</taxon>
        <taxon>Bacillati</taxon>
        <taxon>Cyanobacteriota</taxon>
        <taxon>Cyanophyceae</taxon>
        <taxon>Oscillatoriophycideae</taxon>
        <taxon>Chroococcales</taxon>
        <taxon>Aphanothecaceae</taxon>
        <taxon>Gloeothece</taxon>
        <taxon>Gloeothece verrucosa</taxon>
    </lineage>
</organism>
<dbReference type="EMBL" id="CP002198">
    <property type="protein sequence ID" value="ADN16416.1"/>
    <property type="molecule type" value="Genomic_DNA"/>
</dbReference>
<name>E0UCP2_GLOV7</name>